<evidence type="ECO:0000259" key="7">
    <source>
        <dbReference type="PROSITE" id="PS50011"/>
    </source>
</evidence>
<dbReference type="InterPro" id="IPR017441">
    <property type="entry name" value="Protein_kinase_ATP_BS"/>
</dbReference>
<dbReference type="Proteomes" id="UP000035740">
    <property type="component" value="Unassembled WGS sequence"/>
</dbReference>
<keyword evidence="2" id="KW-0808">Transferase</keyword>
<evidence type="ECO:0000313" key="8">
    <source>
        <dbReference type="EMBL" id="KMS96700.1"/>
    </source>
</evidence>
<comment type="caution">
    <text evidence="8">The sequence shown here is derived from an EMBL/GenBank/DDBJ whole genome shotgun (WGS) entry which is preliminary data.</text>
</comment>
<evidence type="ECO:0000256" key="1">
    <source>
        <dbReference type="ARBA" id="ARBA00022553"/>
    </source>
</evidence>
<evidence type="ECO:0000256" key="2">
    <source>
        <dbReference type="ARBA" id="ARBA00022679"/>
    </source>
</evidence>
<dbReference type="GO" id="GO:0005524">
    <property type="term" value="F:ATP binding"/>
    <property type="evidence" value="ECO:0007669"/>
    <property type="project" value="UniProtKB-UniRule"/>
</dbReference>
<evidence type="ECO:0000256" key="4">
    <source>
        <dbReference type="ARBA" id="ARBA00022777"/>
    </source>
</evidence>
<reference evidence="8 9" key="1">
    <citation type="journal article" date="2014" name="Nature">
        <title>The genome of the recently domesticated crop plant sugar beet (Beta vulgaris).</title>
        <authorList>
            <person name="Dohm J.C."/>
            <person name="Minoche A.E."/>
            <person name="Holtgrawe D."/>
            <person name="Capella-Gutierrez S."/>
            <person name="Zakrzewski F."/>
            <person name="Tafer H."/>
            <person name="Rupp O."/>
            <person name="Sorensen T.R."/>
            <person name="Stracke R."/>
            <person name="Reinhardt R."/>
            <person name="Goesmann A."/>
            <person name="Kraft T."/>
            <person name="Schulz B."/>
            <person name="Stadler P.F."/>
            <person name="Schmidt T."/>
            <person name="Gabaldon T."/>
            <person name="Lehrach H."/>
            <person name="Weisshaar B."/>
            <person name="Himmelbauer H."/>
        </authorList>
    </citation>
    <scope>NUCLEOTIDE SEQUENCE [LARGE SCALE GENOMIC DNA]</scope>
    <source>
        <tissue evidence="8">Taproot</tissue>
    </source>
</reference>
<protein>
    <recommendedName>
        <fullName evidence="7">Protein kinase domain-containing protein</fullName>
    </recommendedName>
</protein>
<keyword evidence="3 6" id="KW-0547">Nucleotide-binding</keyword>
<feature type="domain" description="Protein kinase" evidence="7">
    <location>
        <begin position="51"/>
        <end position="155"/>
    </location>
</feature>
<evidence type="ECO:0000313" key="9">
    <source>
        <dbReference type="Proteomes" id="UP000035740"/>
    </source>
</evidence>
<dbReference type="InterPro" id="IPR052101">
    <property type="entry name" value="Plant_StressResp_Kinase"/>
</dbReference>
<evidence type="ECO:0000256" key="5">
    <source>
        <dbReference type="ARBA" id="ARBA00022840"/>
    </source>
</evidence>
<organism evidence="8 9">
    <name type="scientific">Beta vulgaris subsp. vulgaris</name>
    <name type="common">Beet</name>
    <dbReference type="NCBI Taxonomy" id="3555"/>
    <lineage>
        <taxon>Eukaryota</taxon>
        <taxon>Viridiplantae</taxon>
        <taxon>Streptophyta</taxon>
        <taxon>Embryophyta</taxon>
        <taxon>Tracheophyta</taxon>
        <taxon>Spermatophyta</taxon>
        <taxon>Magnoliopsida</taxon>
        <taxon>eudicotyledons</taxon>
        <taxon>Gunneridae</taxon>
        <taxon>Pentapetalae</taxon>
        <taxon>Caryophyllales</taxon>
        <taxon>Chenopodiaceae</taxon>
        <taxon>Betoideae</taxon>
        <taxon>Beta</taxon>
    </lineage>
</organism>
<dbReference type="PROSITE" id="PS00107">
    <property type="entry name" value="PROTEIN_KINASE_ATP"/>
    <property type="match status" value="1"/>
</dbReference>
<dbReference type="InterPro" id="IPR011009">
    <property type="entry name" value="Kinase-like_dom_sf"/>
</dbReference>
<dbReference type="PROSITE" id="PS50011">
    <property type="entry name" value="PROTEIN_KINASE_DOM"/>
    <property type="match status" value="1"/>
</dbReference>
<dbReference type="OMA" id="CACAELY"/>
<dbReference type="AlphaFoldDB" id="A0A7G2RLU1"/>
<keyword evidence="5 6" id="KW-0067">ATP-binding</keyword>
<dbReference type="Pfam" id="PF07714">
    <property type="entry name" value="PK_Tyr_Ser-Thr"/>
    <property type="match status" value="1"/>
</dbReference>
<dbReference type="InterPro" id="IPR000719">
    <property type="entry name" value="Prot_kinase_dom"/>
</dbReference>
<accession>A0A7G2RLU1</accession>
<dbReference type="SUPFAM" id="SSF56112">
    <property type="entry name" value="Protein kinase-like (PK-like)"/>
    <property type="match status" value="1"/>
</dbReference>
<dbReference type="Gramene" id="KMS96700">
    <property type="protein sequence ID" value="KMS96700"/>
    <property type="gene ID" value="BVRB_8g200060"/>
</dbReference>
<proteinExistence type="predicted"/>
<evidence type="ECO:0000256" key="6">
    <source>
        <dbReference type="PROSITE-ProRule" id="PRU10141"/>
    </source>
</evidence>
<keyword evidence="4" id="KW-0418">Kinase</keyword>
<keyword evidence="1" id="KW-0597">Phosphoprotein</keyword>
<dbReference type="EMBL" id="KQ090362">
    <property type="protein sequence ID" value="KMS96700.1"/>
    <property type="molecule type" value="Genomic_DNA"/>
</dbReference>
<feature type="binding site" evidence="6">
    <location>
        <position position="80"/>
    </location>
    <ligand>
        <name>ATP</name>
        <dbReference type="ChEBI" id="CHEBI:30616"/>
    </ligand>
</feature>
<sequence length="155" mass="17140">MACACAELYTGGDRGEPRTSNAARSGAPKKALPIELPTLSLDELNKCTNNFSQKTLVGEGSYGRVFHGKLNNGQEAAIKKLETSSAQDSDSDFEAQLSIVSRLKHEHFTELVGYCLDQSNRILVYQYATVGSLHDVLHGLDIWLWQMTDKENCLF</sequence>
<dbReference type="PANTHER" id="PTHR47983:SF16">
    <property type="entry name" value="OS02G0565500 PROTEIN"/>
    <property type="match status" value="1"/>
</dbReference>
<dbReference type="PANTHER" id="PTHR47983">
    <property type="entry name" value="PTO-INTERACTING PROTEIN 1-LIKE"/>
    <property type="match status" value="1"/>
</dbReference>
<dbReference type="InterPro" id="IPR001245">
    <property type="entry name" value="Ser-Thr/Tyr_kinase_cat_dom"/>
</dbReference>
<dbReference type="FunFam" id="3.30.200.20:FF:000411">
    <property type="entry name" value="Pti1 kinase-like protein"/>
    <property type="match status" value="1"/>
</dbReference>
<dbReference type="GO" id="GO:0004672">
    <property type="term" value="F:protein kinase activity"/>
    <property type="evidence" value="ECO:0007669"/>
    <property type="project" value="InterPro"/>
</dbReference>
<dbReference type="Gene3D" id="3.30.200.20">
    <property type="entry name" value="Phosphorylase Kinase, domain 1"/>
    <property type="match status" value="1"/>
</dbReference>
<evidence type="ECO:0000256" key="3">
    <source>
        <dbReference type="ARBA" id="ARBA00022741"/>
    </source>
</evidence>
<keyword evidence="9" id="KW-1185">Reference proteome</keyword>
<gene>
    <name evidence="8" type="ORF">BVRB_8g200060</name>
</gene>
<dbReference type="OrthoDB" id="1727301at2759"/>
<name>A0A7G2RLU1_BETVV</name>